<evidence type="ECO:0000256" key="2">
    <source>
        <dbReference type="ARBA" id="ARBA00023015"/>
    </source>
</evidence>
<accession>A0A563ETV8</accession>
<dbReference type="InterPro" id="IPR036388">
    <property type="entry name" value="WH-like_DNA-bd_sf"/>
</dbReference>
<keyword evidence="7" id="KW-1185">Reference proteome</keyword>
<dbReference type="GO" id="GO:0003700">
    <property type="term" value="F:DNA-binding transcription factor activity"/>
    <property type="evidence" value="ECO:0007669"/>
    <property type="project" value="InterPro"/>
</dbReference>
<dbReference type="PANTHER" id="PTHR30346">
    <property type="entry name" value="TRANSCRIPTIONAL DUAL REGULATOR HCAR-RELATED"/>
    <property type="match status" value="1"/>
</dbReference>
<evidence type="ECO:0000256" key="3">
    <source>
        <dbReference type="ARBA" id="ARBA00023125"/>
    </source>
</evidence>
<evidence type="ECO:0000313" key="6">
    <source>
        <dbReference type="EMBL" id="TWP51106.1"/>
    </source>
</evidence>
<keyword evidence="4" id="KW-0804">Transcription</keyword>
<dbReference type="FunFam" id="1.10.10.10:FF:000001">
    <property type="entry name" value="LysR family transcriptional regulator"/>
    <property type="match status" value="1"/>
</dbReference>
<name>A0A563ETV8_9PSEU</name>
<dbReference type="PROSITE" id="PS50931">
    <property type="entry name" value="HTH_LYSR"/>
    <property type="match status" value="1"/>
</dbReference>
<dbReference type="CDD" id="cd00090">
    <property type="entry name" value="HTH_ARSR"/>
    <property type="match status" value="1"/>
</dbReference>
<dbReference type="EMBL" id="VOBR01000009">
    <property type="protein sequence ID" value="TWP51106.1"/>
    <property type="molecule type" value="Genomic_DNA"/>
</dbReference>
<dbReference type="CDD" id="cd08423">
    <property type="entry name" value="PBP2_LTTR_like_6"/>
    <property type="match status" value="1"/>
</dbReference>
<proteinExistence type="inferred from homology"/>
<dbReference type="OrthoDB" id="4131546at2"/>
<dbReference type="GO" id="GO:0032993">
    <property type="term" value="C:protein-DNA complex"/>
    <property type="evidence" value="ECO:0007669"/>
    <property type="project" value="TreeGrafter"/>
</dbReference>
<reference evidence="6 7" key="1">
    <citation type="submission" date="2019-07" db="EMBL/GenBank/DDBJ databases">
        <title>Lentzea xizangensis sp. nov., isolated from Qinghai-Tibetan Plateau Soils.</title>
        <authorList>
            <person name="Huang J."/>
        </authorList>
    </citation>
    <scope>NUCLEOTIDE SEQUENCE [LARGE SCALE GENOMIC DNA]</scope>
    <source>
        <strain evidence="6 7">FXJ1.1311</strain>
    </source>
</reference>
<sequence length="293" mass="31418">MLDVRRLRLLHALSVHGTVTAAAEALHVTSPAVSQQLAALEREAGVALVERDGRRLALTRAGQVLAAHTQLVLDQLAAAEADLAGLRTRVSGAVRLGAFVSAASSLLPRAIRSLRAAHGDDVELLVHEMEPEASLPALRRGEIDIAIVHAYNIMPRDVPVSCESHELLTEQVCVALPMNDPLVQQDFVDLAVLADRPWIMPRTDASCHELAQRACGAAGFVPRAQAYCDDFGVMCGLVEAGLGLALVPSLARRPGVALRPMKQPIYRTVSAVVRHRADGKPAVQVVLDQLRQV</sequence>
<dbReference type="Gene3D" id="3.40.190.10">
    <property type="entry name" value="Periplasmic binding protein-like II"/>
    <property type="match status" value="2"/>
</dbReference>
<dbReference type="Gene3D" id="1.10.10.10">
    <property type="entry name" value="Winged helix-like DNA-binding domain superfamily/Winged helix DNA-binding domain"/>
    <property type="match status" value="1"/>
</dbReference>
<gene>
    <name evidence="6" type="ORF">FKR81_15865</name>
</gene>
<dbReference type="PANTHER" id="PTHR30346:SF29">
    <property type="entry name" value="LYSR SUBSTRATE-BINDING"/>
    <property type="match status" value="1"/>
</dbReference>
<comment type="similarity">
    <text evidence="1">Belongs to the LysR transcriptional regulatory family.</text>
</comment>
<dbReference type="PRINTS" id="PR00039">
    <property type="entry name" value="HTHLYSR"/>
</dbReference>
<keyword evidence="2" id="KW-0805">Transcription regulation</keyword>
<comment type="caution">
    <text evidence="6">The sequence shown here is derived from an EMBL/GenBank/DDBJ whole genome shotgun (WGS) entry which is preliminary data.</text>
</comment>
<dbReference type="AlphaFoldDB" id="A0A563ETV8"/>
<dbReference type="InterPro" id="IPR000847">
    <property type="entry name" value="LysR_HTH_N"/>
</dbReference>
<dbReference type="SUPFAM" id="SSF53850">
    <property type="entry name" value="Periplasmic binding protein-like II"/>
    <property type="match status" value="1"/>
</dbReference>
<dbReference type="GO" id="GO:0003677">
    <property type="term" value="F:DNA binding"/>
    <property type="evidence" value="ECO:0007669"/>
    <property type="project" value="UniProtKB-KW"/>
</dbReference>
<dbReference type="InterPro" id="IPR005119">
    <property type="entry name" value="LysR_subst-bd"/>
</dbReference>
<feature type="domain" description="HTH lysR-type" evidence="5">
    <location>
        <begin position="2"/>
        <end position="59"/>
    </location>
</feature>
<evidence type="ECO:0000259" key="5">
    <source>
        <dbReference type="PROSITE" id="PS50931"/>
    </source>
</evidence>
<dbReference type="InterPro" id="IPR011991">
    <property type="entry name" value="ArsR-like_HTH"/>
</dbReference>
<dbReference type="Proteomes" id="UP000316639">
    <property type="component" value="Unassembled WGS sequence"/>
</dbReference>
<dbReference type="Pfam" id="PF03466">
    <property type="entry name" value="LysR_substrate"/>
    <property type="match status" value="1"/>
</dbReference>
<protein>
    <submittedName>
        <fullName evidence="6">LysR family transcriptional regulator</fullName>
    </submittedName>
</protein>
<dbReference type="InterPro" id="IPR036390">
    <property type="entry name" value="WH_DNA-bd_sf"/>
</dbReference>
<evidence type="ECO:0000256" key="4">
    <source>
        <dbReference type="ARBA" id="ARBA00023163"/>
    </source>
</evidence>
<evidence type="ECO:0000313" key="7">
    <source>
        <dbReference type="Proteomes" id="UP000316639"/>
    </source>
</evidence>
<dbReference type="Pfam" id="PF00126">
    <property type="entry name" value="HTH_1"/>
    <property type="match status" value="1"/>
</dbReference>
<dbReference type="RefSeq" id="WP_146352643.1">
    <property type="nucleotide sequence ID" value="NZ_VOBR01000009.1"/>
</dbReference>
<dbReference type="SUPFAM" id="SSF46785">
    <property type="entry name" value="Winged helix' DNA-binding domain"/>
    <property type="match status" value="1"/>
</dbReference>
<organism evidence="6 7">
    <name type="scientific">Lentzea tibetensis</name>
    <dbReference type="NCBI Taxonomy" id="2591470"/>
    <lineage>
        <taxon>Bacteria</taxon>
        <taxon>Bacillati</taxon>
        <taxon>Actinomycetota</taxon>
        <taxon>Actinomycetes</taxon>
        <taxon>Pseudonocardiales</taxon>
        <taxon>Pseudonocardiaceae</taxon>
        <taxon>Lentzea</taxon>
    </lineage>
</organism>
<evidence type="ECO:0000256" key="1">
    <source>
        <dbReference type="ARBA" id="ARBA00009437"/>
    </source>
</evidence>
<keyword evidence="3" id="KW-0238">DNA-binding</keyword>